<sequence>MGLRVGNNVVQRLGMRVLTATLLGSTCIYALSLSVTINAQAQAQRQVSFNIPAGSLASALASFGRQAGMQVTYQPQIAAAKQAQAVSGTMSPQDALSRILSGSGLSYRFTGSNTVALSELSAAMQAPQVPLAADGTTLLDTITVTGGSGVVGADAPYYTPAPTSYISSETIERFRGSSPADIFRGTPGVMSGEARNGAGSVDVNIRGMQGMGRVATTIDGAENSVTVYQGYQGLSNRTYIDPDLIAGIDINKGSDASSRGIAGNVAIRTLDADDIVKEGDNWGMRVKGEYGSNSSSPHAGAKGGYAWPYSPRDVPEVVGSPDGMDRPSFLTPTNGSASVVAAIKEENYDIFAGYAYRKRGNYHAGKHGPSADPVNIGPARTCNTSGSWCQNWPEYIENGGLTNYRAGEEILNTQLETKSFLTKATLRFDGGHTLKLGYTGFRGEAGDLLASRFTGDRSQPVQQELTSGSKLDTGTMRYYWNPDDNELIDLKANLWVTKLELRNPRRGNMIPTSESLGLSPDFRTGSNTIMWGGDVANTSKFSFGDYGDLDLNYGISYLREDTRPSAYTNELEGWLNLRDAYRDELGVFTKAAYKPVDWLTLNAGLRYSHYWSHDRRTQANDAVQLNPEPNRDSGGFSPSVGVTVEPFDGSQLYVNYSNALRYPSLFESVSAFTIVPNAALQPERSSNWEVGANFTKDGLLNDDDRGMVKFSYFNWNVKDYVARAFRDFYDDSGKFSFSGMQVYNIDRARFSGLEFSSRYEAGGFTADFSANYYLDVEFCRTADTCGAKSLYGDYATNQVPPKYSVDLTVSQKMLEDRLTLGGRVSYIGPRAIGHGDVTAVGAGEFISLTRWKPYTLVDVFAEYKITDSLTATARIENLTDQYYVDPLGLVNQPGPGRTFYAGLTSNFGGDQRLPQLSPFSRSQGGAPGIDWTGFYGGVHAGMTSGRTWGTTTALDGSTDPISNSESADRGFGNSALFGVQAGYNYQFSNRVVVGIEADVSKTRMKGAQAAFMQEDWIAAQKDIAGIQANTHYDIDWTGSVRGRLGYALDNRWLVYGTAGIAFAHEKQTRDQYRYAEDIMGQPNSSLFFVDKQSGMRAGVTVGGGVEYAINDRWSLNADYTYSRFGNRSFNFENARGGTGADYTTREQVGVEIIDYSKDPNMSWICDFDPDACIPYEVPIYGNIDHSGGSSVVNGRKASNSLDTHTVKLGLNFHF</sequence>
<dbReference type="Pfam" id="PF07660">
    <property type="entry name" value="STN"/>
    <property type="match status" value="1"/>
</dbReference>
<dbReference type="InterPro" id="IPR027385">
    <property type="entry name" value="Beta-barrel_OMP"/>
</dbReference>
<dbReference type="PANTHER" id="PTHR30069">
    <property type="entry name" value="TONB-DEPENDENT OUTER MEMBRANE RECEPTOR"/>
    <property type="match status" value="1"/>
</dbReference>
<evidence type="ECO:0000256" key="7">
    <source>
        <dbReference type="ARBA" id="ARBA00022692"/>
    </source>
</evidence>
<proteinExistence type="inferred from homology"/>
<evidence type="ECO:0000256" key="9">
    <source>
        <dbReference type="ARBA" id="ARBA00023004"/>
    </source>
</evidence>
<evidence type="ECO:0000256" key="15">
    <source>
        <dbReference type="RuleBase" id="RU003357"/>
    </source>
</evidence>
<dbReference type="EMBL" id="VZPE01000012">
    <property type="protein sequence ID" value="KAB0566862.1"/>
    <property type="molecule type" value="Genomic_DNA"/>
</dbReference>
<dbReference type="Pfam" id="PF00593">
    <property type="entry name" value="TonB_dep_Rec_b-barrel"/>
    <property type="match status" value="1"/>
</dbReference>
<evidence type="ECO:0000256" key="1">
    <source>
        <dbReference type="ARBA" id="ARBA00004571"/>
    </source>
</evidence>
<evidence type="ECO:0000256" key="4">
    <source>
        <dbReference type="ARBA" id="ARBA00022448"/>
    </source>
</evidence>
<evidence type="ECO:0000256" key="10">
    <source>
        <dbReference type="ARBA" id="ARBA00023077"/>
    </source>
</evidence>
<keyword evidence="7 14" id="KW-0812">Transmembrane</keyword>
<dbReference type="InterPro" id="IPR000531">
    <property type="entry name" value="Beta-barrel_TonB"/>
</dbReference>
<keyword evidence="5 14" id="KW-1134">Transmembrane beta strand</keyword>
<dbReference type="Gene3D" id="2.40.160.20">
    <property type="match status" value="1"/>
</dbReference>
<dbReference type="RefSeq" id="WP_128094160.1">
    <property type="nucleotide sequence ID" value="NZ_JBHEEN010000014.1"/>
</dbReference>
<evidence type="ECO:0000259" key="16">
    <source>
        <dbReference type="SMART" id="SM00965"/>
    </source>
</evidence>
<dbReference type="Pfam" id="PF07715">
    <property type="entry name" value="Plug"/>
    <property type="match status" value="1"/>
</dbReference>
<evidence type="ECO:0000256" key="11">
    <source>
        <dbReference type="ARBA" id="ARBA00023136"/>
    </source>
</evidence>
<accession>A0A643EUI1</accession>
<dbReference type="GO" id="GO:0044718">
    <property type="term" value="P:siderophore transmembrane transport"/>
    <property type="evidence" value="ECO:0007669"/>
    <property type="project" value="TreeGrafter"/>
</dbReference>
<evidence type="ECO:0000256" key="3">
    <source>
        <dbReference type="ARBA" id="ARBA00021261"/>
    </source>
</evidence>
<gene>
    <name evidence="17" type="ORF">F7Q93_21225</name>
</gene>
<keyword evidence="6" id="KW-0406">Ion transport</keyword>
<evidence type="ECO:0000256" key="14">
    <source>
        <dbReference type="PROSITE-ProRule" id="PRU01360"/>
    </source>
</evidence>
<comment type="similarity">
    <text evidence="2 14 15">Belongs to the TonB-dependent receptor family.</text>
</comment>
<dbReference type="Gene3D" id="2.170.130.10">
    <property type="entry name" value="TonB-dependent receptor, plug domain"/>
    <property type="match status" value="1"/>
</dbReference>
<dbReference type="InterPro" id="IPR036942">
    <property type="entry name" value="Beta-barrel_TonB_sf"/>
</dbReference>
<organism evidence="17">
    <name type="scientific">Brucella pituitosa</name>
    <dbReference type="NCBI Taxonomy" id="571256"/>
    <lineage>
        <taxon>Bacteria</taxon>
        <taxon>Pseudomonadati</taxon>
        <taxon>Pseudomonadota</taxon>
        <taxon>Alphaproteobacteria</taxon>
        <taxon>Hyphomicrobiales</taxon>
        <taxon>Brucellaceae</taxon>
        <taxon>Brucella/Ochrobactrum group</taxon>
        <taxon>Brucella</taxon>
    </lineage>
</organism>
<keyword evidence="11 14" id="KW-0472">Membrane</keyword>
<dbReference type="CDD" id="cd01347">
    <property type="entry name" value="ligand_gated_channel"/>
    <property type="match status" value="1"/>
</dbReference>
<dbReference type="Gene3D" id="3.55.50.30">
    <property type="match status" value="1"/>
</dbReference>
<dbReference type="PROSITE" id="PS52016">
    <property type="entry name" value="TONB_DEPENDENT_REC_3"/>
    <property type="match status" value="1"/>
</dbReference>
<name>A0A643EUI1_9HYPH</name>
<dbReference type="InterPro" id="IPR039426">
    <property type="entry name" value="TonB-dep_rcpt-like"/>
</dbReference>
<keyword evidence="13 14" id="KW-0998">Cell outer membrane</keyword>
<dbReference type="InterPro" id="IPR011662">
    <property type="entry name" value="Secretin/TonB_short_N"/>
</dbReference>
<dbReference type="InterPro" id="IPR037066">
    <property type="entry name" value="Plug_dom_sf"/>
</dbReference>
<comment type="subcellular location">
    <subcellularLocation>
        <location evidence="1 14">Cell outer membrane</location>
        <topology evidence="1 14">Multi-pass membrane protein</topology>
    </subcellularLocation>
</comment>
<dbReference type="GO" id="GO:0009279">
    <property type="term" value="C:cell outer membrane"/>
    <property type="evidence" value="ECO:0007669"/>
    <property type="project" value="UniProtKB-SubCell"/>
</dbReference>
<comment type="caution">
    <text evidence="17">The sequence shown here is derived from an EMBL/GenBank/DDBJ whole genome shotgun (WGS) entry which is preliminary data.</text>
</comment>
<dbReference type="InterPro" id="IPR012910">
    <property type="entry name" value="Plug_dom"/>
</dbReference>
<dbReference type="SUPFAM" id="SSF56935">
    <property type="entry name" value="Porins"/>
    <property type="match status" value="1"/>
</dbReference>
<evidence type="ECO:0000256" key="5">
    <source>
        <dbReference type="ARBA" id="ARBA00022452"/>
    </source>
</evidence>
<keyword evidence="10 15" id="KW-0798">TonB box</keyword>
<feature type="domain" description="Secretin/TonB short N-terminal" evidence="16">
    <location>
        <begin position="69"/>
        <end position="120"/>
    </location>
</feature>
<evidence type="ECO:0000313" key="17">
    <source>
        <dbReference type="EMBL" id="KAB0566862.1"/>
    </source>
</evidence>
<keyword evidence="4 14" id="KW-0813">Transport</keyword>
<dbReference type="Pfam" id="PF13505">
    <property type="entry name" value="OMP_b-brl"/>
    <property type="match status" value="1"/>
</dbReference>
<evidence type="ECO:0000256" key="6">
    <source>
        <dbReference type="ARBA" id="ARBA00022496"/>
    </source>
</evidence>
<reference evidence="17" key="1">
    <citation type="submission" date="2019-09" db="EMBL/GenBank/DDBJ databases">
        <title>Draft genome sequences of 48 bacterial type strains from the CCUG.</title>
        <authorList>
            <person name="Tunovic T."/>
            <person name="Pineiro-Iglesias B."/>
            <person name="Unosson C."/>
            <person name="Inganas E."/>
            <person name="Ohlen M."/>
            <person name="Cardew S."/>
            <person name="Jensie-Markopoulos S."/>
            <person name="Salva-Serra F."/>
            <person name="Jaen-Luchoro D."/>
            <person name="Karlsson R."/>
            <person name="Svensson-Stadler L."/>
            <person name="Chun J."/>
            <person name="Moore E."/>
        </authorList>
    </citation>
    <scope>NUCLEOTIDE SEQUENCE</scope>
    <source>
        <strain evidence="17">CCUG 50899</strain>
    </source>
</reference>
<evidence type="ECO:0000256" key="2">
    <source>
        <dbReference type="ARBA" id="ARBA00009810"/>
    </source>
</evidence>
<keyword evidence="6" id="KW-0410">Iron transport</keyword>
<evidence type="ECO:0000256" key="12">
    <source>
        <dbReference type="ARBA" id="ARBA00023170"/>
    </source>
</evidence>
<dbReference type="AlphaFoldDB" id="A0A643EUI1"/>
<keyword evidence="8" id="KW-0732">Signal</keyword>
<dbReference type="SUPFAM" id="SSF56925">
    <property type="entry name" value="OMPA-like"/>
    <property type="match status" value="1"/>
</dbReference>
<dbReference type="Gene3D" id="2.40.170.20">
    <property type="entry name" value="TonB-dependent receptor, beta-barrel domain"/>
    <property type="match status" value="1"/>
</dbReference>
<dbReference type="GO" id="GO:0015344">
    <property type="term" value="F:siderophore uptake transmembrane transporter activity"/>
    <property type="evidence" value="ECO:0007669"/>
    <property type="project" value="TreeGrafter"/>
</dbReference>
<dbReference type="PANTHER" id="PTHR30069:SF41">
    <property type="entry name" value="HEME_HEMOPEXIN UTILIZATION PROTEIN C"/>
    <property type="match status" value="1"/>
</dbReference>
<evidence type="ECO:0000256" key="8">
    <source>
        <dbReference type="ARBA" id="ARBA00022729"/>
    </source>
</evidence>
<keyword evidence="12 17" id="KW-0675">Receptor</keyword>
<dbReference type="InterPro" id="IPR011250">
    <property type="entry name" value="OMP/PagP_B-barrel"/>
</dbReference>
<keyword evidence="9" id="KW-0408">Iron</keyword>
<dbReference type="SMART" id="SM00965">
    <property type="entry name" value="STN"/>
    <property type="match status" value="1"/>
</dbReference>
<evidence type="ECO:0000256" key="13">
    <source>
        <dbReference type="ARBA" id="ARBA00023237"/>
    </source>
</evidence>
<protein>
    <recommendedName>
        <fullName evidence="3">Heme transporter BhuA</fullName>
    </recommendedName>
</protein>